<accession>A0A6J2JC42</accession>
<feature type="transmembrane region" description="Helical" evidence="4">
    <location>
        <begin position="494"/>
        <end position="515"/>
    </location>
</feature>
<dbReference type="PANTHER" id="PTHR11011:SF116">
    <property type="entry name" value="FATTY ACYL-COA REDUCTASE CG5065-RELATED"/>
    <property type="match status" value="1"/>
</dbReference>
<dbReference type="OrthoDB" id="429813at2759"/>
<dbReference type="CDD" id="cd05236">
    <property type="entry name" value="FAR-N_SDR_e"/>
    <property type="match status" value="1"/>
</dbReference>
<dbReference type="GO" id="GO:0080019">
    <property type="term" value="F:alcohol-forming very long-chain fatty acyl-CoA reductase activity"/>
    <property type="evidence" value="ECO:0007669"/>
    <property type="project" value="InterPro"/>
</dbReference>
<keyword evidence="7" id="KW-1185">Reference proteome</keyword>
<dbReference type="GO" id="GO:0102965">
    <property type="term" value="F:alcohol-forming long-chain fatty acyl-CoA reductase activity"/>
    <property type="evidence" value="ECO:0007669"/>
    <property type="project" value="UniProtKB-EC"/>
</dbReference>
<dbReference type="Pfam" id="PF07993">
    <property type="entry name" value="NAD_binding_4"/>
    <property type="match status" value="1"/>
</dbReference>
<dbReference type="RefSeq" id="XP_028027065.1">
    <property type="nucleotide sequence ID" value="XM_028171264.1"/>
</dbReference>
<dbReference type="CDD" id="cd09071">
    <property type="entry name" value="FAR_C"/>
    <property type="match status" value="1"/>
</dbReference>
<dbReference type="InterPro" id="IPR026055">
    <property type="entry name" value="FAR"/>
</dbReference>
<evidence type="ECO:0000256" key="2">
    <source>
        <dbReference type="ARBA" id="ARBA00022516"/>
    </source>
</evidence>
<protein>
    <recommendedName>
        <fullName evidence="4">Fatty acyl-CoA reductase</fullName>
        <ecNumber evidence="4">1.2.1.84</ecNumber>
    </recommendedName>
</protein>
<dbReference type="SUPFAM" id="SSF51735">
    <property type="entry name" value="NAD(P)-binding Rossmann-fold domains"/>
    <property type="match status" value="1"/>
</dbReference>
<keyword evidence="4" id="KW-0472">Membrane</keyword>
<name>A0A6J2JC42_BOMMA</name>
<dbReference type="Gene3D" id="3.40.50.720">
    <property type="entry name" value="NAD(P)-binding Rossmann-like Domain"/>
    <property type="match status" value="1"/>
</dbReference>
<sequence length="521" mass="59408">MFVTDTSTLHEGCMLQERGGTMADMSEEAPILPRFYAGRSVFITGGTGFMGKVLVERLLSTCADIQEVFLLVREKKDVPPEKRLAQFKQCQIFEKVRERCPWQLDKLRVLPGNLERPLLGLEPVTIARLHQVSVVFHNAATLKFDEALRKAVDQNVRGLLSLVDVCDALPNLEALVHVSTAYSNAELSRVEERVYAAPVPLQQLLALADALPDQLAADLTPRYIHPKPNTYTFTKAMAECVLQERTSRRYPVAIFRPTIVISADRHPVPGWIENLNGPSGVVVGVGKGLMHVFRANLALRADLIPVDVVVDNMIAVAWETASEPCGSLRVYNCASGKHATRLSEFRATAVRVLRSLPLDSGLSYPFLIVVQNRFVYRLLEFVLQTAPLHVAECLRQTDGQKARLSFTTAGRRIRAMTEVLHFFVLREWTFPCDNIRRLRRRLTARDRRIYHLDVAEVHWDELYLNFVKGTRKYLLQEKEEDLKEAQKRMKRLRLVHYTTIVFLVLLSYKLIKFFLNLFMNN</sequence>
<dbReference type="PANTHER" id="PTHR11011">
    <property type="entry name" value="MALE STERILITY PROTEIN 2-RELATED"/>
    <property type="match status" value="1"/>
</dbReference>
<comment type="function">
    <text evidence="4">Catalyzes the reduction of fatty acyl-CoA to fatty alcohols.</text>
</comment>
<evidence type="ECO:0000259" key="5">
    <source>
        <dbReference type="Pfam" id="PF03015"/>
    </source>
</evidence>
<evidence type="ECO:0000259" key="6">
    <source>
        <dbReference type="Pfam" id="PF07993"/>
    </source>
</evidence>
<keyword evidence="4" id="KW-0812">Transmembrane</keyword>
<dbReference type="InterPro" id="IPR036291">
    <property type="entry name" value="NAD(P)-bd_dom_sf"/>
</dbReference>
<dbReference type="GO" id="GO:0035336">
    <property type="term" value="P:long-chain fatty-acyl-CoA metabolic process"/>
    <property type="evidence" value="ECO:0007669"/>
    <property type="project" value="TreeGrafter"/>
</dbReference>
<feature type="domain" description="Thioester reductase (TE)" evidence="6">
    <location>
        <begin position="43"/>
        <end position="313"/>
    </location>
</feature>
<keyword evidence="4" id="KW-0521">NADP</keyword>
<dbReference type="GeneID" id="114240642"/>
<keyword evidence="4" id="KW-0560">Oxidoreductase</keyword>
<keyword evidence="2 4" id="KW-0444">Lipid biosynthesis</keyword>
<organism evidence="7 8">
    <name type="scientific">Bombyx mandarina</name>
    <name type="common">Wild silk moth</name>
    <name type="synonym">Wild silkworm</name>
    <dbReference type="NCBI Taxonomy" id="7092"/>
    <lineage>
        <taxon>Eukaryota</taxon>
        <taxon>Metazoa</taxon>
        <taxon>Ecdysozoa</taxon>
        <taxon>Arthropoda</taxon>
        <taxon>Hexapoda</taxon>
        <taxon>Insecta</taxon>
        <taxon>Pterygota</taxon>
        <taxon>Neoptera</taxon>
        <taxon>Endopterygota</taxon>
        <taxon>Lepidoptera</taxon>
        <taxon>Glossata</taxon>
        <taxon>Ditrysia</taxon>
        <taxon>Bombycoidea</taxon>
        <taxon>Bombycidae</taxon>
        <taxon>Bombycinae</taxon>
        <taxon>Bombyx</taxon>
    </lineage>
</organism>
<dbReference type="InterPro" id="IPR033640">
    <property type="entry name" value="FAR_C"/>
</dbReference>
<comment type="similarity">
    <text evidence="1 4">Belongs to the fatty acyl-CoA reductase family.</text>
</comment>
<gene>
    <name evidence="8" type="primary">LOC114240642</name>
</gene>
<dbReference type="AlphaFoldDB" id="A0A6J2JC42"/>
<dbReference type="GO" id="GO:0005777">
    <property type="term" value="C:peroxisome"/>
    <property type="evidence" value="ECO:0007669"/>
    <property type="project" value="TreeGrafter"/>
</dbReference>
<keyword evidence="4" id="KW-1133">Transmembrane helix</keyword>
<dbReference type="EC" id="1.2.1.84" evidence="4"/>
<evidence type="ECO:0000256" key="3">
    <source>
        <dbReference type="ARBA" id="ARBA00023098"/>
    </source>
</evidence>
<dbReference type="KEGG" id="bman:114240642"/>
<evidence type="ECO:0000256" key="1">
    <source>
        <dbReference type="ARBA" id="ARBA00005928"/>
    </source>
</evidence>
<feature type="domain" description="Fatty acyl-CoA reductase C-terminal" evidence="5">
    <location>
        <begin position="384"/>
        <end position="477"/>
    </location>
</feature>
<evidence type="ECO:0000256" key="4">
    <source>
        <dbReference type="RuleBase" id="RU363097"/>
    </source>
</evidence>
<dbReference type="Proteomes" id="UP000504629">
    <property type="component" value="Unplaced"/>
</dbReference>
<reference evidence="8" key="1">
    <citation type="submission" date="2025-08" db="UniProtKB">
        <authorList>
            <consortium name="RefSeq"/>
        </authorList>
    </citation>
    <scope>IDENTIFICATION</scope>
    <source>
        <tissue evidence="8">Silk gland</tissue>
    </source>
</reference>
<dbReference type="InterPro" id="IPR013120">
    <property type="entry name" value="FAR_NAD-bd"/>
</dbReference>
<evidence type="ECO:0000313" key="8">
    <source>
        <dbReference type="RefSeq" id="XP_028027065.1"/>
    </source>
</evidence>
<keyword evidence="3 4" id="KW-0443">Lipid metabolism</keyword>
<proteinExistence type="inferred from homology"/>
<comment type="catalytic activity">
    <reaction evidence="4">
        <text>a long-chain fatty acyl-CoA + 2 NADPH + 2 H(+) = a long-chain primary fatty alcohol + 2 NADP(+) + CoA</text>
        <dbReference type="Rhea" id="RHEA:52716"/>
        <dbReference type="ChEBI" id="CHEBI:15378"/>
        <dbReference type="ChEBI" id="CHEBI:57287"/>
        <dbReference type="ChEBI" id="CHEBI:57783"/>
        <dbReference type="ChEBI" id="CHEBI:58349"/>
        <dbReference type="ChEBI" id="CHEBI:77396"/>
        <dbReference type="ChEBI" id="CHEBI:83139"/>
        <dbReference type="EC" id="1.2.1.84"/>
    </reaction>
</comment>
<evidence type="ECO:0000313" key="7">
    <source>
        <dbReference type="Proteomes" id="UP000504629"/>
    </source>
</evidence>
<dbReference type="Pfam" id="PF03015">
    <property type="entry name" value="Sterile"/>
    <property type="match status" value="1"/>
</dbReference>